<feature type="compositionally biased region" description="Basic and acidic residues" evidence="1">
    <location>
        <begin position="32"/>
        <end position="41"/>
    </location>
</feature>
<dbReference type="AlphaFoldDB" id="A0A1I8AAQ0"/>
<dbReference type="Proteomes" id="UP000095287">
    <property type="component" value="Unplaced"/>
</dbReference>
<protein>
    <submittedName>
        <fullName evidence="3">Uncharacterized protein</fullName>
    </submittedName>
</protein>
<sequence>MFMFPVLSKIVQKIASKLASHSPKNPTCRWPQDAKWRQDGRPQSDLTNYYATRSVSTLKASETHVLRECSVAMPEIVNVILQKINGGGQIERW</sequence>
<organism evidence="2 3">
    <name type="scientific">Steinernema glaseri</name>
    <dbReference type="NCBI Taxonomy" id="37863"/>
    <lineage>
        <taxon>Eukaryota</taxon>
        <taxon>Metazoa</taxon>
        <taxon>Ecdysozoa</taxon>
        <taxon>Nematoda</taxon>
        <taxon>Chromadorea</taxon>
        <taxon>Rhabditida</taxon>
        <taxon>Tylenchina</taxon>
        <taxon>Panagrolaimomorpha</taxon>
        <taxon>Strongyloidoidea</taxon>
        <taxon>Steinernematidae</taxon>
        <taxon>Steinernema</taxon>
    </lineage>
</organism>
<name>A0A1I8AAQ0_9BILA</name>
<feature type="region of interest" description="Disordered" evidence="1">
    <location>
        <begin position="20"/>
        <end position="41"/>
    </location>
</feature>
<evidence type="ECO:0000256" key="1">
    <source>
        <dbReference type="SAM" id="MobiDB-lite"/>
    </source>
</evidence>
<keyword evidence="2" id="KW-1185">Reference proteome</keyword>
<accession>A0A1I8AAQ0</accession>
<evidence type="ECO:0000313" key="3">
    <source>
        <dbReference type="WBParaSite" id="L893_g3656.t1"/>
    </source>
</evidence>
<dbReference type="WBParaSite" id="L893_g3656.t1">
    <property type="protein sequence ID" value="L893_g3656.t1"/>
    <property type="gene ID" value="L893_g3656"/>
</dbReference>
<reference evidence="3" key="1">
    <citation type="submission" date="2016-11" db="UniProtKB">
        <authorList>
            <consortium name="WormBaseParasite"/>
        </authorList>
    </citation>
    <scope>IDENTIFICATION</scope>
</reference>
<evidence type="ECO:0000313" key="2">
    <source>
        <dbReference type="Proteomes" id="UP000095287"/>
    </source>
</evidence>
<proteinExistence type="predicted"/>